<dbReference type="OrthoDB" id="21502at2759"/>
<dbReference type="PANTHER" id="PTHR12436">
    <property type="entry name" value="80 KDA MCM3-ASSOCIATED PROTEIN"/>
    <property type="match status" value="1"/>
</dbReference>
<dbReference type="Gene3D" id="1.25.40.990">
    <property type="match status" value="1"/>
</dbReference>
<sequence>MYDDHRKKGITVMSEKEFRGYYALLKLDKHPGYKVEPAELSLDLAKMTPQIRQTPEILFARDVARACRTGNFIAFFRLARKATYLQACLMHAHFAKLRTQALASLHSGLQSNQGIPISQITKWLGMEEEDIEGLLEYHGFLIKDFKELYMVKEGPFLNSDKDYPTMCSRLVHSKKSISIVKDISSSNQLMVPAEESIQIMSGKIVEPPFKAPQLVQSRPSVDTVDEVMVTFKEEPSPTDGSHVHPILEKPVASKRIRSEPQIAEVASVWAFPSPKQPPQSAAAKVAKVCKPAREILQSESLERTLCFNVEGVPHNFVTERSQQSDRSEGSSFESWVANPAPQIVMGPQENDETLTCHLEFKDEEAIVPHQELEDEEQMLMAHQDREVAEAKLKLILRKWKRVSSKRKELREQRQLAANAALSSLTLGPPIQQIRAPSSHVRGLDIDRALRERRERHQKSWSRLNVSEVVGGILGERNPDAKCLCWKLIVCSQPSVTEGERFVKRGQTNQSASLWLHSKIMGVRKDNDDELAVSSLDLSIWKKWATRQYDSSSICCLSLIREARFNMLESTVGGAGAILFLVSESIPLDVQKVQLHKLIMSLPSGSCIPALILCGSHKEGSLNSLTIVNGLGLHEVDKTRMSSFSVVFLVEDQPHEICNGFFSTERLRNGLQWLASQSPVQPVVHCIKAHDLIVEQLSSLLGALKNTNASVGPNQCISAFNEALDRSAAEVATAAETNPSSWPCHEITLLETSNERGVVESFLPSVGWSSAATVKPMLSRIQACKLPYFSDDMSWLNNGSDMGEEILHHKSELERCLIRYLTDTSKMMDKALAATEACVIVQKGALLELQGSNYCIKPKWGAIFRRIFNWRLMSFTSGKDFVAYVLEHRSNIATPPMCGIEVFNNGAASALHSWDEIELEAYGSLPDSLSQPSLDEMVGVCYNTRQFGRERSKPEAIQPLSRTNNLEKEALHAATANLNREDNESLQQEVEFTKADGTYFSDDFSGRVGSDYYQSRELVLASNGRKETDNLSKLLEQCNIMQNKIDEKLSIYF</sequence>
<proteinExistence type="predicted"/>
<feature type="domain" description="PCI" evidence="1">
    <location>
        <begin position="1"/>
        <end position="169"/>
    </location>
</feature>
<reference evidence="2 3" key="1">
    <citation type="submission" date="2020-06" db="EMBL/GenBank/DDBJ databases">
        <title>Transcriptomic and genomic resources for Thalictrum thalictroides and T. hernandezii: Facilitating candidate gene discovery in an emerging model plant lineage.</title>
        <authorList>
            <person name="Arias T."/>
            <person name="Riano-Pachon D.M."/>
            <person name="Di Stilio V.S."/>
        </authorList>
    </citation>
    <scope>NUCLEOTIDE SEQUENCE [LARGE SCALE GENOMIC DNA]</scope>
    <source>
        <strain evidence="3">cv. WT478/WT964</strain>
        <tissue evidence="2">Leaves</tissue>
    </source>
</reference>
<dbReference type="GO" id="GO:0070390">
    <property type="term" value="C:transcription export complex 2"/>
    <property type="evidence" value="ECO:0007669"/>
    <property type="project" value="TreeGrafter"/>
</dbReference>
<dbReference type="InterPro" id="IPR045107">
    <property type="entry name" value="SAC3/GANP/THP3"/>
</dbReference>
<evidence type="ECO:0000259" key="1">
    <source>
        <dbReference type="PROSITE" id="PS50250"/>
    </source>
</evidence>
<dbReference type="PROSITE" id="PS50250">
    <property type="entry name" value="PCI"/>
    <property type="match status" value="1"/>
</dbReference>
<protein>
    <submittedName>
        <fullName evidence="2">Sac3 family protein b</fullName>
    </submittedName>
</protein>
<evidence type="ECO:0000313" key="2">
    <source>
        <dbReference type="EMBL" id="KAF5179650.1"/>
    </source>
</evidence>
<dbReference type="InterPro" id="IPR000717">
    <property type="entry name" value="PCI_dom"/>
</dbReference>
<name>A0A7J6V639_THATH</name>
<comment type="caution">
    <text evidence="2">The sequence shown here is derived from an EMBL/GenBank/DDBJ whole genome shotgun (WGS) entry which is preliminary data.</text>
</comment>
<dbReference type="AlphaFoldDB" id="A0A7J6V639"/>
<dbReference type="GO" id="GO:0005737">
    <property type="term" value="C:cytoplasm"/>
    <property type="evidence" value="ECO:0007669"/>
    <property type="project" value="TreeGrafter"/>
</dbReference>
<keyword evidence="3" id="KW-1185">Reference proteome</keyword>
<dbReference type="Pfam" id="PF03399">
    <property type="entry name" value="SAC3_GANP"/>
    <property type="match status" value="1"/>
</dbReference>
<gene>
    <name evidence="2" type="ORF">FRX31_030763</name>
</gene>
<dbReference type="Proteomes" id="UP000554482">
    <property type="component" value="Unassembled WGS sequence"/>
</dbReference>
<dbReference type="GO" id="GO:0006406">
    <property type="term" value="P:mRNA export from nucleus"/>
    <property type="evidence" value="ECO:0007669"/>
    <property type="project" value="TreeGrafter"/>
</dbReference>
<organism evidence="2 3">
    <name type="scientific">Thalictrum thalictroides</name>
    <name type="common">Rue-anemone</name>
    <name type="synonym">Anemone thalictroides</name>
    <dbReference type="NCBI Taxonomy" id="46969"/>
    <lineage>
        <taxon>Eukaryota</taxon>
        <taxon>Viridiplantae</taxon>
        <taxon>Streptophyta</taxon>
        <taxon>Embryophyta</taxon>
        <taxon>Tracheophyta</taxon>
        <taxon>Spermatophyta</taxon>
        <taxon>Magnoliopsida</taxon>
        <taxon>Ranunculales</taxon>
        <taxon>Ranunculaceae</taxon>
        <taxon>Thalictroideae</taxon>
        <taxon>Thalictrum</taxon>
    </lineage>
</organism>
<evidence type="ECO:0000313" key="3">
    <source>
        <dbReference type="Proteomes" id="UP000554482"/>
    </source>
</evidence>
<dbReference type="EMBL" id="JABWDY010038493">
    <property type="protein sequence ID" value="KAF5179650.1"/>
    <property type="molecule type" value="Genomic_DNA"/>
</dbReference>
<accession>A0A7J6V639</accession>
<dbReference type="PANTHER" id="PTHR12436:SF17">
    <property type="entry name" value="SAC3 FAMILY PROTEIN B"/>
    <property type="match status" value="1"/>
</dbReference>
<dbReference type="InterPro" id="IPR005062">
    <property type="entry name" value="SAC3/GANP/THP3_conserved"/>
</dbReference>